<feature type="domain" description="NADH:flavin oxidoreductase/NADH oxidase N-terminal" evidence="1">
    <location>
        <begin position="15"/>
        <end position="365"/>
    </location>
</feature>
<dbReference type="RefSeq" id="WP_067774361.1">
    <property type="nucleotide sequence ID" value="NZ_LIGX01000018.1"/>
</dbReference>
<sequence>MAIYDELSIRDIEVLFRPFRSRALDLPTRVVMAPMTRCFSPGGVPTLEVADYYKRRAQNEVGLIVTEGTLVNEPAAGNAMGVPNFYGGAALRAWKKVVEAVHTTDAKIAPQLWHVGMARKLEGDYPNPDASPIGPSGIDLESLEKVAEPMSRAKIEELIGQFAQSALDAKKLHFDAVEIHGAHGYLIDQFFWDRTNLRTDEYGGDLVGRTRFACDIVRAVRQAVGRNFPILFRFSQWKVGHYDVKLAQSPQELEAFLAPLMDAGVDVFDCSTRRYWEPEFEGSPLNLAGWTKKLTGLPTISVGSVGLDKTFTETFGDPAVKVSHSCIDPLIKRMRDEEFDLIAVGRALLADPAWAAKMHAGRADEIEVFTEESLRRLS</sequence>
<accession>A0A1C7PCW9</accession>
<evidence type="ECO:0000313" key="2">
    <source>
        <dbReference type="EMBL" id="SEH90902.1"/>
    </source>
</evidence>
<dbReference type="Proteomes" id="UP000176204">
    <property type="component" value="Chromosome I"/>
</dbReference>
<dbReference type="GO" id="GO:0005829">
    <property type="term" value="C:cytosol"/>
    <property type="evidence" value="ECO:0007669"/>
    <property type="project" value="TreeGrafter"/>
</dbReference>
<keyword evidence="3" id="KW-1185">Reference proteome</keyword>
<dbReference type="CDD" id="cd04747">
    <property type="entry name" value="OYE_like_5_FMN"/>
    <property type="match status" value="1"/>
</dbReference>
<protein>
    <submittedName>
        <fullName evidence="2">Aldolase-type tim barrel</fullName>
    </submittedName>
</protein>
<dbReference type="Pfam" id="PF00724">
    <property type="entry name" value="Oxidored_FMN"/>
    <property type="match status" value="1"/>
</dbReference>
<proteinExistence type="predicted"/>
<name>A0A1C7PCW9_9BACT</name>
<dbReference type="FunFam" id="3.20.20.70:FF:000262">
    <property type="entry name" value="NADH:flavin oxidoreductase"/>
    <property type="match status" value="1"/>
</dbReference>
<gene>
    <name evidence="2" type="ORF">PYTT_1622</name>
</gene>
<organism evidence="2 3">
    <name type="scientific">Akkermansia glycaniphila</name>
    <dbReference type="NCBI Taxonomy" id="1679444"/>
    <lineage>
        <taxon>Bacteria</taxon>
        <taxon>Pseudomonadati</taxon>
        <taxon>Verrucomicrobiota</taxon>
        <taxon>Verrucomicrobiia</taxon>
        <taxon>Verrucomicrobiales</taxon>
        <taxon>Akkermansiaceae</taxon>
        <taxon>Akkermansia</taxon>
    </lineage>
</organism>
<dbReference type="InterPro" id="IPR013785">
    <property type="entry name" value="Aldolase_TIM"/>
</dbReference>
<dbReference type="KEGG" id="agl:PYTT_1622"/>
<dbReference type="EMBL" id="LT629973">
    <property type="protein sequence ID" value="SEH90902.1"/>
    <property type="molecule type" value="Genomic_DNA"/>
</dbReference>
<dbReference type="STRING" id="1679444.PYTT_1622"/>
<dbReference type="SUPFAM" id="SSF51395">
    <property type="entry name" value="FMN-linked oxidoreductases"/>
    <property type="match status" value="1"/>
</dbReference>
<dbReference type="GO" id="GO:0010181">
    <property type="term" value="F:FMN binding"/>
    <property type="evidence" value="ECO:0007669"/>
    <property type="project" value="InterPro"/>
</dbReference>
<reference evidence="3" key="1">
    <citation type="submission" date="2016-09" db="EMBL/GenBank/DDBJ databases">
        <authorList>
            <person name="Koehorst J."/>
        </authorList>
    </citation>
    <scope>NUCLEOTIDE SEQUENCE [LARGE SCALE GENOMIC DNA]</scope>
</reference>
<evidence type="ECO:0000259" key="1">
    <source>
        <dbReference type="Pfam" id="PF00724"/>
    </source>
</evidence>
<dbReference type="AlphaFoldDB" id="A0A1C7PCW9"/>
<evidence type="ECO:0000313" key="3">
    <source>
        <dbReference type="Proteomes" id="UP000176204"/>
    </source>
</evidence>
<dbReference type="PANTHER" id="PTHR22893">
    <property type="entry name" value="NADH OXIDOREDUCTASE-RELATED"/>
    <property type="match status" value="1"/>
</dbReference>
<dbReference type="InterPro" id="IPR045247">
    <property type="entry name" value="Oye-like"/>
</dbReference>
<dbReference type="Gene3D" id="3.20.20.70">
    <property type="entry name" value="Aldolase class I"/>
    <property type="match status" value="1"/>
</dbReference>
<dbReference type="PANTHER" id="PTHR22893:SF55">
    <property type="entry name" value="OXIDOREDUCTASE-RELATED"/>
    <property type="match status" value="1"/>
</dbReference>
<dbReference type="InterPro" id="IPR001155">
    <property type="entry name" value="OxRdtase_FMN_N"/>
</dbReference>
<dbReference type="PATRIC" id="fig|1679444.3.peg.2488"/>
<dbReference type="GO" id="GO:0016491">
    <property type="term" value="F:oxidoreductase activity"/>
    <property type="evidence" value="ECO:0007669"/>
    <property type="project" value="InterPro"/>
</dbReference>